<feature type="transmembrane region" description="Helical" evidence="4">
    <location>
        <begin position="279"/>
        <end position="299"/>
    </location>
</feature>
<evidence type="ECO:0000256" key="2">
    <source>
        <dbReference type="ARBA" id="ARBA00022989"/>
    </source>
</evidence>
<dbReference type="PANTHER" id="PTHR23121:SF9">
    <property type="entry name" value="SODIUM-DEPENDENT GLUCOSE TRANSPORTER 1"/>
    <property type="match status" value="1"/>
</dbReference>
<evidence type="ECO:0000256" key="4">
    <source>
        <dbReference type="SAM" id="Phobius"/>
    </source>
</evidence>
<comment type="caution">
    <text evidence="5">The sequence shown here is derived from an EMBL/GenBank/DDBJ whole genome shotgun (WGS) entry which is preliminary data.</text>
</comment>
<dbReference type="Gene3D" id="1.20.1250.20">
    <property type="entry name" value="MFS general substrate transporter like domains"/>
    <property type="match status" value="1"/>
</dbReference>
<feature type="transmembrane region" description="Helical" evidence="4">
    <location>
        <begin position="159"/>
        <end position="181"/>
    </location>
</feature>
<name>A0A210PDI5_MIZYE</name>
<feature type="transmembrane region" description="Helical" evidence="4">
    <location>
        <begin position="17"/>
        <end position="34"/>
    </location>
</feature>
<dbReference type="SUPFAM" id="SSF103473">
    <property type="entry name" value="MFS general substrate transporter"/>
    <property type="match status" value="1"/>
</dbReference>
<feature type="transmembrane region" description="Helical" evidence="4">
    <location>
        <begin position="252"/>
        <end position="272"/>
    </location>
</feature>
<keyword evidence="3 4" id="KW-0472">Membrane</keyword>
<keyword evidence="2 4" id="KW-1133">Transmembrane helix</keyword>
<dbReference type="InterPro" id="IPR036259">
    <property type="entry name" value="MFS_trans_sf"/>
</dbReference>
<feature type="transmembrane region" description="Helical" evidence="4">
    <location>
        <begin position="340"/>
        <end position="363"/>
    </location>
</feature>
<dbReference type="EMBL" id="NEDP02082538">
    <property type="protein sequence ID" value="OWF34516.1"/>
    <property type="molecule type" value="Genomic_DNA"/>
</dbReference>
<organism evidence="5 6">
    <name type="scientific">Mizuhopecten yessoensis</name>
    <name type="common">Japanese scallop</name>
    <name type="synonym">Patinopecten yessoensis</name>
    <dbReference type="NCBI Taxonomy" id="6573"/>
    <lineage>
        <taxon>Eukaryota</taxon>
        <taxon>Metazoa</taxon>
        <taxon>Spiralia</taxon>
        <taxon>Lophotrochozoa</taxon>
        <taxon>Mollusca</taxon>
        <taxon>Bivalvia</taxon>
        <taxon>Autobranchia</taxon>
        <taxon>Pteriomorphia</taxon>
        <taxon>Pectinida</taxon>
        <taxon>Pectinoidea</taxon>
        <taxon>Pectinidae</taxon>
        <taxon>Mizuhopecten</taxon>
    </lineage>
</organism>
<evidence type="ECO:0000313" key="6">
    <source>
        <dbReference type="Proteomes" id="UP000242188"/>
    </source>
</evidence>
<proteinExistence type="predicted"/>
<keyword evidence="1 4" id="KW-0812">Transmembrane</keyword>
<dbReference type="Proteomes" id="UP000242188">
    <property type="component" value="Unassembled WGS sequence"/>
</dbReference>
<feature type="transmembrane region" description="Helical" evidence="4">
    <location>
        <begin position="211"/>
        <end position="232"/>
    </location>
</feature>
<evidence type="ECO:0000313" key="5">
    <source>
        <dbReference type="EMBL" id="OWF34516.1"/>
    </source>
</evidence>
<dbReference type="PANTHER" id="PTHR23121">
    <property type="entry name" value="SODIUM-DEPENDENT GLUCOSE TRANSPORTER 1"/>
    <property type="match status" value="1"/>
</dbReference>
<keyword evidence="5" id="KW-0762">Sugar transport</keyword>
<accession>A0A210PDI5</accession>
<dbReference type="AlphaFoldDB" id="A0A210PDI5"/>
<reference evidence="5 6" key="1">
    <citation type="journal article" date="2017" name="Nat. Ecol. Evol.">
        <title>Scallop genome provides insights into evolution of bilaterian karyotype and development.</title>
        <authorList>
            <person name="Wang S."/>
            <person name="Zhang J."/>
            <person name="Jiao W."/>
            <person name="Li J."/>
            <person name="Xun X."/>
            <person name="Sun Y."/>
            <person name="Guo X."/>
            <person name="Huan P."/>
            <person name="Dong B."/>
            <person name="Zhang L."/>
            <person name="Hu X."/>
            <person name="Sun X."/>
            <person name="Wang J."/>
            <person name="Zhao C."/>
            <person name="Wang Y."/>
            <person name="Wang D."/>
            <person name="Huang X."/>
            <person name="Wang R."/>
            <person name="Lv J."/>
            <person name="Li Y."/>
            <person name="Zhang Z."/>
            <person name="Liu B."/>
            <person name="Lu W."/>
            <person name="Hui Y."/>
            <person name="Liang J."/>
            <person name="Zhou Z."/>
            <person name="Hou R."/>
            <person name="Li X."/>
            <person name="Liu Y."/>
            <person name="Li H."/>
            <person name="Ning X."/>
            <person name="Lin Y."/>
            <person name="Zhao L."/>
            <person name="Xing Q."/>
            <person name="Dou J."/>
            <person name="Li Y."/>
            <person name="Mao J."/>
            <person name="Guo H."/>
            <person name="Dou H."/>
            <person name="Li T."/>
            <person name="Mu C."/>
            <person name="Jiang W."/>
            <person name="Fu Q."/>
            <person name="Fu X."/>
            <person name="Miao Y."/>
            <person name="Liu J."/>
            <person name="Yu Q."/>
            <person name="Li R."/>
            <person name="Liao H."/>
            <person name="Li X."/>
            <person name="Kong Y."/>
            <person name="Jiang Z."/>
            <person name="Chourrout D."/>
            <person name="Li R."/>
            <person name="Bao Z."/>
        </authorList>
    </citation>
    <scope>NUCLEOTIDE SEQUENCE [LARGE SCALE GENOMIC DNA]</scope>
    <source>
        <strain evidence="5 6">PY_sf001</strain>
    </source>
</reference>
<evidence type="ECO:0000256" key="1">
    <source>
        <dbReference type="ARBA" id="ARBA00022692"/>
    </source>
</evidence>
<keyword evidence="6" id="KW-1185">Reference proteome</keyword>
<protein>
    <submittedName>
        <fullName evidence="5">Sodium-dependent glucose transporter 1A</fullName>
    </submittedName>
</protein>
<feature type="transmembrane region" description="Helical" evidence="4">
    <location>
        <begin position="81"/>
        <end position="99"/>
    </location>
</feature>
<sequence length="415" mass="45352">MSGTCVGGAIFNKLRRTFVLAGANVLLAVATLVIPWCSLYWLMLVAFSMFGLSLGVINSVTGGDLQGTWGRDGRLYTQGMLLMYAIGAALAPLIAAPFLSPAVHSDFRSNKSDIDLCVNRSNEPIVLPKFACFDSVLYNISRNVSKPTDQPTRAKSQLYLSYMFTTVLSALACLAFIAFYIQFERQTQMAKNELRVSKEFETRTLPRSLKCLALGSLVCVSGLICCIDDTFFGFLTTFCVNYLKWTKSQGTLLTSVSSTIVVVGRIWSVVVIQFISPMTLVGFHCLITMLSFVGLYASAVNLSNVGVFIAAIGFGFGKSAILPSVLSWIEEIVSPVSGKISALVFFVITALTAINPVIMGHMMETFSGILFVLVLLGESSFLLLVYTSAVLLSKFIVARYGYTYSKRKERLDDTL</sequence>
<feature type="transmembrane region" description="Helical" evidence="4">
    <location>
        <begin position="40"/>
        <end position="60"/>
    </location>
</feature>
<dbReference type="OrthoDB" id="9626824at2759"/>
<gene>
    <name evidence="5" type="ORF">KP79_PYT03392</name>
</gene>
<evidence type="ECO:0000256" key="3">
    <source>
        <dbReference type="ARBA" id="ARBA00023136"/>
    </source>
</evidence>
<feature type="transmembrane region" description="Helical" evidence="4">
    <location>
        <begin position="369"/>
        <end position="397"/>
    </location>
</feature>
<keyword evidence="5" id="KW-0813">Transport</keyword>
<feature type="transmembrane region" description="Helical" evidence="4">
    <location>
        <begin position="305"/>
        <end position="328"/>
    </location>
</feature>